<proteinExistence type="predicted"/>
<dbReference type="OrthoDB" id="74740at2759"/>
<keyword evidence="3" id="KW-1185">Reference proteome</keyword>
<organism evidence="2 3">
    <name type="scientific">Saprolegnia parasitica (strain CBS 223.65)</name>
    <dbReference type="NCBI Taxonomy" id="695850"/>
    <lineage>
        <taxon>Eukaryota</taxon>
        <taxon>Sar</taxon>
        <taxon>Stramenopiles</taxon>
        <taxon>Oomycota</taxon>
        <taxon>Saprolegniomycetes</taxon>
        <taxon>Saprolegniales</taxon>
        <taxon>Saprolegniaceae</taxon>
        <taxon>Saprolegnia</taxon>
    </lineage>
</organism>
<gene>
    <name evidence="2" type="ORF">SPRG_08171</name>
</gene>
<keyword evidence="1" id="KW-0175">Coiled coil</keyword>
<dbReference type="EMBL" id="KK583224">
    <property type="protein sequence ID" value="KDO26368.1"/>
    <property type="molecule type" value="Genomic_DNA"/>
</dbReference>
<dbReference type="Proteomes" id="UP000030745">
    <property type="component" value="Unassembled WGS sequence"/>
</dbReference>
<sequence>MPLAEIHHLDEASRSNNMGQGASLVKTIIADSRELVRMTNKDAYMAQYKAYAEATAKLEAAKKQNVLLQEQLERTKSHAYAQSEAFQKQKLEMDKQIDKFVSLHSIGHDVRERHEQILDQIKKTPGTPNTSK</sequence>
<evidence type="ECO:0000313" key="2">
    <source>
        <dbReference type="EMBL" id="KDO26368.1"/>
    </source>
</evidence>
<evidence type="ECO:0000313" key="3">
    <source>
        <dbReference type="Proteomes" id="UP000030745"/>
    </source>
</evidence>
<protein>
    <submittedName>
        <fullName evidence="2">Uncharacterized protein</fullName>
    </submittedName>
</protein>
<dbReference type="RefSeq" id="XP_012202806.1">
    <property type="nucleotide sequence ID" value="XM_012347416.1"/>
</dbReference>
<dbReference type="OMA" id="DAYMAQY"/>
<evidence type="ECO:0000256" key="1">
    <source>
        <dbReference type="SAM" id="Coils"/>
    </source>
</evidence>
<dbReference type="GeneID" id="24130404"/>
<dbReference type="KEGG" id="spar:SPRG_08171"/>
<dbReference type="VEuPathDB" id="FungiDB:SPRG_08171"/>
<accession>A0A067C789</accession>
<reference evidence="2 3" key="1">
    <citation type="journal article" date="2013" name="PLoS Genet.">
        <title>Distinctive expansion of potential virulence genes in the genome of the oomycete fish pathogen Saprolegnia parasitica.</title>
        <authorList>
            <person name="Jiang R.H."/>
            <person name="de Bruijn I."/>
            <person name="Haas B.J."/>
            <person name="Belmonte R."/>
            <person name="Lobach L."/>
            <person name="Christie J."/>
            <person name="van den Ackerveken G."/>
            <person name="Bottin A."/>
            <person name="Bulone V."/>
            <person name="Diaz-Moreno S.M."/>
            <person name="Dumas B."/>
            <person name="Fan L."/>
            <person name="Gaulin E."/>
            <person name="Govers F."/>
            <person name="Grenville-Briggs L.J."/>
            <person name="Horner N.R."/>
            <person name="Levin J.Z."/>
            <person name="Mammella M."/>
            <person name="Meijer H.J."/>
            <person name="Morris P."/>
            <person name="Nusbaum C."/>
            <person name="Oome S."/>
            <person name="Phillips A.J."/>
            <person name="van Rooyen D."/>
            <person name="Rzeszutek E."/>
            <person name="Saraiva M."/>
            <person name="Secombes C.J."/>
            <person name="Seidl M.F."/>
            <person name="Snel B."/>
            <person name="Stassen J.H."/>
            <person name="Sykes S."/>
            <person name="Tripathy S."/>
            <person name="van den Berg H."/>
            <person name="Vega-Arreguin J.C."/>
            <person name="Wawra S."/>
            <person name="Young S.K."/>
            <person name="Zeng Q."/>
            <person name="Dieguez-Uribeondo J."/>
            <person name="Russ C."/>
            <person name="Tyler B.M."/>
            <person name="van West P."/>
        </authorList>
    </citation>
    <scope>NUCLEOTIDE SEQUENCE [LARGE SCALE GENOMIC DNA]</scope>
    <source>
        <strain evidence="2 3">CBS 223.65</strain>
    </source>
</reference>
<name>A0A067C789_SAPPC</name>
<feature type="coiled-coil region" evidence="1">
    <location>
        <begin position="51"/>
        <end position="78"/>
    </location>
</feature>
<dbReference type="AlphaFoldDB" id="A0A067C789"/>